<protein>
    <recommendedName>
        <fullName evidence="4">DUF2207 domain-containing protein</fullName>
    </recommendedName>
</protein>
<keyword evidence="3" id="KW-1185">Reference proteome</keyword>
<dbReference type="Proteomes" id="UP001172055">
    <property type="component" value="Unassembled WGS sequence"/>
</dbReference>
<reference evidence="2 3" key="1">
    <citation type="submission" date="2023-06" db="EMBL/GenBank/DDBJ databases">
        <title>Novel species in genus Planococcus.</title>
        <authorList>
            <person name="Ning S."/>
        </authorList>
    </citation>
    <scope>NUCLEOTIDE SEQUENCE [LARGE SCALE GENOMIC DNA]</scope>
    <source>
        <strain evidence="2 3">N028</strain>
    </source>
</reference>
<comment type="caution">
    <text evidence="2">The sequence shown here is derived from an EMBL/GenBank/DDBJ whole genome shotgun (WGS) entry which is preliminary data.</text>
</comment>
<feature type="transmembrane region" description="Helical" evidence="1">
    <location>
        <begin position="31"/>
        <end position="51"/>
    </location>
</feature>
<evidence type="ECO:0000256" key="1">
    <source>
        <dbReference type="SAM" id="Phobius"/>
    </source>
</evidence>
<sequence length="57" mass="6235">MIKWLTCLWVGLLLFTSGIYLSTLLTTKWVVIGASLAVFGGILMGGSSYFLPKPIKK</sequence>
<keyword evidence="1" id="KW-1133">Transmembrane helix</keyword>
<evidence type="ECO:0000313" key="3">
    <source>
        <dbReference type="Proteomes" id="UP001172055"/>
    </source>
</evidence>
<accession>A0ABT8MZ79</accession>
<evidence type="ECO:0000313" key="2">
    <source>
        <dbReference type="EMBL" id="MDN7240958.1"/>
    </source>
</evidence>
<gene>
    <name evidence="2" type="ORF">QWY14_04110</name>
</gene>
<keyword evidence="1" id="KW-0812">Transmembrane</keyword>
<dbReference type="EMBL" id="JAUJWV010000001">
    <property type="protein sequence ID" value="MDN7240958.1"/>
    <property type="molecule type" value="Genomic_DNA"/>
</dbReference>
<proteinExistence type="predicted"/>
<dbReference type="RefSeq" id="WP_300984739.1">
    <property type="nucleotide sequence ID" value="NZ_CP129236.1"/>
</dbReference>
<evidence type="ECO:0008006" key="4">
    <source>
        <dbReference type="Google" id="ProtNLM"/>
    </source>
</evidence>
<organism evidence="2 3">
    <name type="scientific">Planococcus shixiaomingii</name>
    <dbReference type="NCBI Taxonomy" id="3058393"/>
    <lineage>
        <taxon>Bacteria</taxon>
        <taxon>Bacillati</taxon>
        <taxon>Bacillota</taxon>
        <taxon>Bacilli</taxon>
        <taxon>Bacillales</taxon>
        <taxon>Caryophanaceae</taxon>
        <taxon>Planococcus</taxon>
    </lineage>
</organism>
<keyword evidence="1" id="KW-0472">Membrane</keyword>
<name>A0ABT8MZ79_9BACL</name>